<feature type="compositionally biased region" description="Polar residues" evidence="1">
    <location>
        <begin position="300"/>
        <end position="310"/>
    </location>
</feature>
<feature type="compositionally biased region" description="Pro residues" evidence="1">
    <location>
        <begin position="187"/>
        <end position="209"/>
    </location>
</feature>
<feature type="region of interest" description="Disordered" evidence="1">
    <location>
        <begin position="58"/>
        <end position="438"/>
    </location>
</feature>
<protein>
    <recommendedName>
        <fullName evidence="4">PAT1 multi-domain protein</fullName>
    </recommendedName>
</protein>
<feature type="region of interest" description="Disordered" evidence="1">
    <location>
        <begin position="457"/>
        <end position="492"/>
    </location>
</feature>
<keyword evidence="3" id="KW-1185">Reference proteome</keyword>
<evidence type="ECO:0008006" key="4">
    <source>
        <dbReference type="Google" id="ProtNLM"/>
    </source>
</evidence>
<evidence type="ECO:0000256" key="1">
    <source>
        <dbReference type="SAM" id="MobiDB-lite"/>
    </source>
</evidence>
<feature type="compositionally biased region" description="Pro residues" evidence="1">
    <location>
        <begin position="415"/>
        <end position="433"/>
    </location>
</feature>
<reference evidence="2 3" key="1">
    <citation type="submission" date="2016-07" db="EMBL/GenBank/DDBJ databases">
        <title>Pervasive Adenine N6-methylation of Active Genes in Fungi.</title>
        <authorList>
            <consortium name="DOE Joint Genome Institute"/>
            <person name="Mondo S.J."/>
            <person name="Dannebaum R.O."/>
            <person name="Kuo R.C."/>
            <person name="Labutti K."/>
            <person name="Haridas S."/>
            <person name="Kuo A."/>
            <person name="Salamov A."/>
            <person name="Ahrendt S.R."/>
            <person name="Lipzen A."/>
            <person name="Sullivan W."/>
            <person name="Andreopoulos W.B."/>
            <person name="Clum A."/>
            <person name="Lindquist E."/>
            <person name="Daum C."/>
            <person name="Ramamoorthy G.K."/>
            <person name="Gryganskyi A."/>
            <person name="Culley D."/>
            <person name="Magnuson J.K."/>
            <person name="James T.Y."/>
            <person name="O'Malley M.A."/>
            <person name="Stajich J.E."/>
            <person name="Spatafora J.W."/>
            <person name="Visel A."/>
            <person name="Grigoriev I.V."/>
        </authorList>
    </citation>
    <scope>NUCLEOTIDE SEQUENCE [LARGE SCALE GENOMIC DNA]</scope>
    <source>
        <strain evidence="2 3">CBS 115471</strain>
    </source>
</reference>
<dbReference type="Proteomes" id="UP000193144">
    <property type="component" value="Unassembled WGS sequence"/>
</dbReference>
<dbReference type="OrthoDB" id="3941538at2759"/>
<evidence type="ECO:0000313" key="2">
    <source>
        <dbReference type="EMBL" id="ORY08591.1"/>
    </source>
</evidence>
<feature type="region of interest" description="Disordered" evidence="1">
    <location>
        <begin position="1"/>
        <end position="36"/>
    </location>
</feature>
<dbReference type="EMBL" id="MCFA01000098">
    <property type="protein sequence ID" value="ORY08591.1"/>
    <property type="molecule type" value="Genomic_DNA"/>
</dbReference>
<feature type="compositionally biased region" description="Low complexity" evidence="1">
    <location>
        <begin position="210"/>
        <end position="277"/>
    </location>
</feature>
<organism evidence="2 3">
    <name type="scientific">Clohesyomyces aquaticus</name>
    <dbReference type="NCBI Taxonomy" id="1231657"/>
    <lineage>
        <taxon>Eukaryota</taxon>
        <taxon>Fungi</taxon>
        <taxon>Dikarya</taxon>
        <taxon>Ascomycota</taxon>
        <taxon>Pezizomycotina</taxon>
        <taxon>Dothideomycetes</taxon>
        <taxon>Pleosporomycetidae</taxon>
        <taxon>Pleosporales</taxon>
        <taxon>Lindgomycetaceae</taxon>
        <taxon>Clohesyomyces</taxon>
    </lineage>
</organism>
<feature type="compositionally biased region" description="Pro residues" evidence="1">
    <location>
        <begin position="331"/>
        <end position="346"/>
    </location>
</feature>
<accession>A0A1Y1ZEC0</accession>
<gene>
    <name evidence="2" type="ORF">BCR34DRAFT_589879</name>
</gene>
<feature type="compositionally biased region" description="Low complexity" evidence="1">
    <location>
        <begin position="1"/>
        <end position="30"/>
    </location>
</feature>
<feature type="compositionally biased region" description="Polar residues" evidence="1">
    <location>
        <begin position="164"/>
        <end position="180"/>
    </location>
</feature>
<name>A0A1Y1ZEC0_9PLEO</name>
<dbReference type="AlphaFoldDB" id="A0A1Y1ZEC0"/>
<evidence type="ECO:0000313" key="3">
    <source>
        <dbReference type="Proteomes" id="UP000193144"/>
    </source>
</evidence>
<feature type="compositionally biased region" description="Polar residues" evidence="1">
    <location>
        <begin position="477"/>
        <end position="486"/>
    </location>
</feature>
<comment type="caution">
    <text evidence="2">The sequence shown here is derived from an EMBL/GenBank/DDBJ whole genome shotgun (WGS) entry which is preliminary data.</text>
</comment>
<sequence length="772" mass="83502">MSQYPGAPPAGAYVPPQGGAAYPYGGQKPPKTGGIGGYLNQAVTTGKPFLDKLGKTIGSKVSGKQSTPATPQHLAGYQQYQQHQQQQGYGQGQQSAYGQGQQTYGQGQQQTYGQALEQQQTYGQDQQQFSPQPQQQQWQQPQQQAQPQQQPQQNAYQASPNPPSNYATPASAHSGQSNYFPQQAPATPNPQQPPQPPQPQQPQQPPTPGYTPNQQFGQVQGEGAQQGQPAQGQNQPQNQPGQWQPQGQAPQGQYQQEQPQQGQQYHQQQGQYQQGQQTGVISPQPPQAHNVSPISPHATLATQNYQTHDPQQQQQQQQWAPSTPGPGVVNPAPPQPTGMHPTPSPGPQQTQGYVPTPSPGQQYGNAPPPPAHPNQQQHQQQWAPLSPTGPQGGQSLNHVSPSVSPPPQAAGNLPAVPPYVPPQQQPQPTPPPASTSTPIAEAPTEFIAELPADLGNLENSAQPQRPPSNPPQNSSPYQAYQPNQGGQAPGFTVPRRAVSMSSMPIADPWRVADAVTEQPTREFYIVADLLFDALDRKCEPQNTGMLEASKILESWKVQQMADEAVMLFQHKTFNAFAKLWILEGVPHMMVPVQLSLSPQWNFQKNDAMHLLDEPPPATSGYPVYMPAINRAGWYKYLFMEMVCEPEGLEKMLPAFCAETYKPGVLNQPDLAKRDRTEIPGLTAKVNAVRQNAVTRVVQETAAEMQKEQGVGAGGGGGGGGGALTEQEMALKMQSLKIQQQTNDMLNQTMMGGGKSFSMGAGNVYKPNYGSFV</sequence>
<dbReference type="STRING" id="1231657.A0A1Y1ZEC0"/>
<proteinExistence type="predicted"/>
<feature type="compositionally biased region" description="Low complexity" evidence="1">
    <location>
        <begin position="72"/>
        <end position="159"/>
    </location>
</feature>